<dbReference type="Proteomes" id="UP000663855">
    <property type="component" value="Unassembled WGS sequence"/>
</dbReference>
<feature type="compositionally biased region" description="Acidic residues" evidence="3">
    <location>
        <begin position="619"/>
        <end position="629"/>
    </location>
</feature>
<evidence type="ECO:0000259" key="4">
    <source>
        <dbReference type="Pfam" id="PF13863"/>
    </source>
</evidence>
<dbReference type="EMBL" id="CAJNRG010009119">
    <property type="protein sequence ID" value="CAF2110295.1"/>
    <property type="molecule type" value="Genomic_DNA"/>
</dbReference>
<evidence type="ECO:0000256" key="3">
    <source>
        <dbReference type="SAM" id="MobiDB-lite"/>
    </source>
</evidence>
<feature type="coiled-coil region" evidence="2">
    <location>
        <begin position="414"/>
        <end position="480"/>
    </location>
</feature>
<feature type="domain" description="DUF4200" evidence="4">
    <location>
        <begin position="178"/>
        <end position="295"/>
    </location>
</feature>
<evidence type="ECO:0000313" key="13">
    <source>
        <dbReference type="Proteomes" id="UP000663866"/>
    </source>
</evidence>
<dbReference type="EMBL" id="CAJNOV010003326">
    <property type="protein sequence ID" value="CAF1138558.1"/>
    <property type="molecule type" value="Genomic_DNA"/>
</dbReference>
<protein>
    <recommendedName>
        <fullName evidence="4">DUF4200 domain-containing protein</fullName>
    </recommendedName>
</protein>
<dbReference type="InterPro" id="IPR025252">
    <property type="entry name" value="DUF4200"/>
</dbReference>
<feature type="compositionally biased region" description="Polar residues" evidence="3">
    <location>
        <begin position="57"/>
        <end position="69"/>
    </location>
</feature>
<feature type="region of interest" description="Disordered" evidence="3">
    <location>
        <begin position="546"/>
        <end position="629"/>
    </location>
</feature>
<comment type="caution">
    <text evidence="9">The sequence shown here is derived from an EMBL/GenBank/DDBJ whole genome shotgun (WGS) entry which is preliminary data.</text>
</comment>
<sequence length="629" mass="72490">MSSIVGSDTVVAEKAGAGSAKQGLGSRATSKVTFREGDGKQKPHSSAHPTEGERHSPSSGAGLQFQHQQLGDLKKKDDINPFKFSPDVDFCALSQLDKREKAQERERMQNLKVHDKLSKAQRLMKGRRFRVLKEIDEEVENERSQNKENRVASMRDNAPWLVAITRNRRVENESLQEFIGKKRNMFVLQYELTVKRTEMRKLEEITAAEEQRIEKAEKDLEEDAHMFDQFLGANNKNANEAARLADEEARKKLDKVAEIKRLHGQITALKSELVRREDELNELKQYKQFLDQITPTEWKEERRKKLELERLSRQKLETQSASSDDPTSKSGSRPQSRAVDPKAGKRGLAPIGQKSLATIVNRRQSTTSSHDVELSTKHGSEVDMAKSSSEMNSIDLDNDFELFFTDPQQLLAIFTELEEQNLSLIQNSQDHEEQLEEITRELQITMEKKNIETESLQRQVNHLEQAIELEERKEKELMAKVGAHSMVNDDGKQDEYLTQLSAVINDVYKKIFSENPVTSDPLKNLASIENRLEELFQEIDLMDPQRLQEAEKGKEKERRIRLREQKKLEEERATEEKKRKAALRAKEPPKKHVGRPIAERSRPPELKKADQDTINKTNEEEEELAYYFT</sequence>
<feature type="compositionally biased region" description="Polar residues" evidence="3">
    <location>
        <begin position="318"/>
        <end position="335"/>
    </location>
</feature>
<dbReference type="EMBL" id="CAJOBG010000702">
    <property type="protein sequence ID" value="CAF3847220.1"/>
    <property type="molecule type" value="Genomic_DNA"/>
</dbReference>
<feature type="compositionally biased region" description="Polar residues" evidence="3">
    <location>
        <begin position="355"/>
        <end position="369"/>
    </location>
</feature>
<evidence type="ECO:0000313" key="7">
    <source>
        <dbReference type="EMBL" id="CAF1945451.1"/>
    </source>
</evidence>
<evidence type="ECO:0000313" key="8">
    <source>
        <dbReference type="EMBL" id="CAF2110295.1"/>
    </source>
</evidence>
<dbReference type="Proteomes" id="UP000663856">
    <property type="component" value="Unassembled WGS sequence"/>
</dbReference>
<dbReference type="OrthoDB" id="10264063at2759"/>
<keyword evidence="13" id="KW-1185">Reference proteome</keyword>
<keyword evidence="1 2" id="KW-0175">Coiled coil</keyword>
<dbReference type="InterPro" id="IPR051147">
    <property type="entry name" value="CFAP_domain-containing"/>
</dbReference>
<dbReference type="EMBL" id="CAJNRF010011696">
    <property type="protein sequence ID" value="CAF2134482.1"/>
    <property type="molecule type" value="Genomic_DNA"/>
</dbReference>
<dbReference type="Proteomes" id="UP000663824">
    <property type="component" value="Unassembled WGS sequence"/>
</dbReference>
<feature type="region of interest" description="Disordered" evidence="3">
    <location>
        <begin position="309"/>
        <end position="388"/>
    </location>
</feature>
<gene>
    <name evidence="5" type="ORF">CJN711_LOCUS8927</name>
    <name evidence="6" type="ORF">KQP761_LOCUS24502</name>
    <name evidence="7" type="ORF">MBJ925_LOCUS5629</name>
    <name evidence="10" type="ORF">OVN521_LOCUS6632</name>
    <name evidence="11" type="ORF">UXM345_LOCUS19321</name>
    <name evidence="9" type="ORF">WKI299_LOCUS26944</name>
    <name evidence="8" type="ORF">XDN619_LOCUS20598</name>
</gene>
<dbReference type="EMBL" id="CAJNOW010013301">
    <property type="protein sequence ID" value="CAF1619678.1"/>
    <property type="molecule type" value="Genomic_DNA"/>
</dbReference>
<dbReference type="Proteomes" id="UP000663887">
    <property type="component" value="Unassembled WGS sequence"/>
</dbReference>
<proteinExistence type="predicted"/>
<reference evidence="9" key="1">
    <citation type="submission" date="2021-02" db="EMBL/GenBank/DDBJ databases">
        <authorList>
            <person name="Nowell W R."/>
        </authorList>
    </citation>
    <scope>NUCLEOTIDE SEQUENCE</scope>
</reference>
<dbReference type="Proteomes" id="UP000663834">
    <property type="component" value="Unassembled WGS sequence"/>
</dbReference>
<dbReference type="Proteomes" id="UP000663842">
    <property type="component" value="Unassembled WGS sequence"/>
</dbReference>
<dbReference type="PANTHER" id="PTHR21683">
    <property type="entry name" value="COILED-COIL DOMAIN-CONTAINING PROTEIN 42 LIKE-2-LIKE-RELATED"/>
    <property type="match status" value="1"/>
</dbReference>
<evidence type="ECO:0000313" key="5">
    <source>
        <dbReference type="EMBL" id="CAF1138558.1"/>
    </source>
</evidence>
<organism evidence="9 12">
    <name type="scientific">Rotaria magnacalcarata</name>
    <dbReference type="NCBI Taxonomy" id="392030"/>
    <lineage>
        <taxon>Eukaryota</taxon>
        <taxon>Metazoa</taxon>
        <taxon>Spiralia</taxon>
        <taxon>Gnathifera</taxon>
        <taxon>Rotifera</taxon>
        <taxon>Eurotatoria</taxon>
        <taxon>Bdelloidea</taxon>
        <taxon>Philodinida</taxon>
        <taxon>Philodinidae</taxon>
        <taxon>Rotaria</taxon>
    </lineage>
</organism>
<name>A0A816W924_9BILA</name>
<evidence type="ECO:0000313" key="10">
    <source>
        <dbReference type="EMBL" id="CAF3847220.1"/>
    </source>
</evidence>
<evidence type="ECO:0000313" key="9">
    <source>
        <dbReference type="EMBL" id="CAF2134482.1"/>
    </source>
</evidence>
<dbReference type="GO" id="GO:0005856">
    <property type="term" value="C:cytoskeleton"/>
    <property type="evidence" value="ECO:0007669"/>
    <property type="project" value="UniProtKB-ARBA"/>
</dbReference>
<feature type="region of interest" description="Disordered" evidence="3">
    <location>
        <begin position="1"/>
        <end position="71"/>
    </location>
</feature>
<accession>A0A816W924</accession>
<feature type="compositionally biased region" description="Basic and acidic residues" evidence="3">
    <location>
        <begin position="597"/>
        <end position="613"/>
    </location>
</feature>
<evidence type="ECO:0000313" key="11">
    <source>
        <dbReference type="EMBL" id="CAF4052505.1"/>
    </source>
</evidence>
<dbReference type="EMBL" id="CAJNRE010001504">
    <property type="protein sequence ID" value="CAF1945451.1"/>
    <property type="molecule type" value="Genomic_DNA"/>
</dbReference>
<dbReference type="Pfam" id="PF13863">
    <property type="entry name" value="DUF4200"/>
    <property type="match status" value="1"/>
</dbReference>
<evidence type="ECO:0000313" key="6">
    <source>
        <dbReference type="EMBL" id="CAF1619678.1"/>
    </source>
</evidence>
<dbReference type="AlphaFoldDB" id="A0A816W924"/>
<dbReference type="PANTHER" id="PTHR21683:SF3">
    <property type="entry name" value="CILIA AND FLAGELLA ASSOCIATED PROTEIN 100"/>
    <property type="match status" value="1"/>
</dbReference>
<evidence type="ECO:0000256" key="2">
    <source>
        <dbReference type="SAM" id="Coils"/>
    </source>
</evidence>
<dbReference type="EMBL" id="CAJOBF010002723">
    <property type="protein sequence ID" value="CAF4052505.1"/>
    <property type="molecule type" value="Genomic_DNA"/>
</dbReference>
<feature type="coiled-coil region" evidence="2">
    <location>
        <begin position="259"/>
        <end position="286"/>
    </location>
</feature>
<feature type="compositionally biased region" description="Basic and acidic residues" evidence="3">
    <location>
        <begin position="546"/>
        <end position="590"/>
    </location>
</feature>
<evidence type="ECO:0000256" key="1">
    <source>
        <dbReference type="ARBA" id="ARBA00023054"/>
    </source>
</evidence>
<feature type="compositionally biased region" description="Basic and acidic residues" evidence="3">
    <location>
        <begin position="370"/>
        <end position="384"/>
    </location>
</feature>
<evidence type="ECO:0000313" key="12">
    <source>
        <dbReference type="Proteomes" id="UP000663856"/>
    </source>
</evidence>
<dbReference type="Proteomes" id="UP000663866">
    <property type="component" value="Unassembled WGS sequence"/>
</dbReference>